<protein>
    <recommendedName>
        <fullName evidence="4">DUF1479 domain-containing protein</fullName>
    </recommendedName>
</protein>
<dbReference type="Gene3D" id="2.60.120.330">
    <property type="entry name" value="B-lactam Antibiotic, Isopenicillin N Synthase, Chain"/>
    <property type="match status" value="1"/>
</dbReference>
<gene>
    <name evidence="2" type="ORF">ECC02_005238</name>
</gene>
<evidence type="ECO:0008006" key="4">
    <source>
        <dbReference type="Google" id="ProtNLM"/>
    </source>
</evidence>
<reference evidence="2 3" key="1">
    <citation type="journal article" date="2019" name="Genome Biol. Evol.">
        <title>Nanopore Sequencing Significantly Improves Genome Assembly of the Protozoan Parasite Trypanosoma cruzi.</title>
        <authorList>
            <person name="Diaz-Viraque F."/>
            <person name="Pita S."/>
            <person name="Greif G."/>
            <person name="de Souza R.C.M."/>
            <person name="Iraola G."/>
            <person name="Robello C."/>
        </authorList>
    </citation>
    <scope>NUCLEOTIDE SEQUENCE [LARGE SCALE GENOMIC DNA]</scope>
    <source>
        <strain evidence="2 3">Berenice</strain>
    </source>
</reference>
<dbReference type="InterPro" id="IPR010856">
    <property type="entry name" value="Gig2-like"/>
</dbReference>
<dbReference type="PANTHER" id="PTHR30613">
    <property type="entry name" value="UNCHARACTERIZED PROTEIN YBIU-RELATED"/>
    <property type="match status" value="1"/>
</dbReference>
<dbReference type="VEuPathDB" id="TriTrypDB:ECC02_005238"/>
<organism evidence="2 3">
    <name type="scientific">Trypanosoma cruzi</name>
    <dbReference type="NCBI Taxonomy" id="5693"/>
    <lineage>
        <taxon>Eukaryota</taxon>
        <taxon>Discoba</taxon>
        <taxon>Euglenozoa</taxon>
        <taxon>Kinetoplastea</taxon>
        <taxon>Metakinetoplastina</taxon>
        <taxon>Trypanosomatida</taxon>
        <taxon>Trypanosomatidae</taxon>
        <taxon>Trypanosoma</taxon>
        <taxon>Schizotrypanum</taxon>
    </lineage>
</organism>
<evidence type="ECO:0000256" key="1">
    <source>
        <dbReference type="SAM" id="MobiDB-lite"/>
    </source>
</evidence>
<dbReference type="SUPFAM" id="SSF51197">
    <property type="entry name" value="Clavaminate synthase-like"/>
    <property type="match status" value="1"/>
</dbReference>
<accession>A0A7J6Y620</accession>
<feature type="region of interest" description="Disordered" evidence="1">
    <location>
        <begin position="404"/>
        <end position="424"/>
    </location>
</feature>
<dbReference type="Proteomes" id="UP000583944">
    <property type="component" value="Unassembled WGS sequence"/>
</dbReference>
<dbReference type="AlphaFoldDB" id="A0A7J6Y620"/>
<dbReference type="PANTHER" id="PTHR30613:SF1">
    <property type="entry name" value="DUF1479 DOMAIN PROTEIN (AFU_ORTHOLOGUE AFUA_5G09280)"/>
    <property type="match status" value="1"/>
</dbReference>
<evidence type="ECO:0000313" key="3">
    <source>
        <dbReference type="Proteomes" id="UP000583944"/>
    </source>
</evidence>
<dbReference type="Pfam" id="PF07350">
    <property type="entry name" value="Gig2-like"/>
    <property type="match status" value="1"/>
</dbReference>
<sequence>MPPNYLPMPTDVRATIRDTKRMLREHLPTYKEVFDEIEEFISAQVEIIKKEQAAGIASVPEVQAQEIFDGSVSESLKNKIRQRGCAVIHGVFPRDVAAKWNEDVKAYLDENNFEDRLNHAAVDKYFSELAKGKPQIYGVYWSKPQIEARQSERMKAVQVFMNSFWKSESNGKQHFEPKNIVTYADRLRRRPPHSPPLGLSPHVDSGTIERWLDYKFRHVYRNVFSGNWGAHNPYDAEGRTEVREIKSPAMCSAFRTFQGWTALSPQRKNGGTLRLVPIINAIPYMLLRSLQDDVPEDDFCGAQPGRALGLSPEWHSLLLEAECPIPEMEPGDCVFWHCDLVHSVEAEHEGEFDSNVIYIACVPRCAKNVEYARAQWEAFLRGGSPPDFAADDFEVNFKGRARPEDLTPIGRAQMDPSYLAPNKL</sequence>
<dbReference type="InterPro" id="IPR027443">
    <property type="entry name" value="IPNS-like_sf"/>
</dbReference>
<proteinExistence type="predicted"/>
<dbReference type="EMBL" id="JABDHM010000034">
    <property type="protein sequence ID" value="KAF5221700.1"/>
    <property type="molecule type" value="Genomic_DNA"/>
</dbReference>
<comment type="caution">
    <text evidence="2">The sequence shown here is derived from an EMBL/GenBank/DDBJ whole genome shotgun (WGS) entry which is preliminary data.</text>
</comment>
<dbReference type="VEuPathDB" id="TriTrypDB:BCY84_15397"/>
<name>A0A7J6Y620_TRYCR</name>
<evidence type="ECO:0000313" key="2">
    <source>
        <dbReference type="EMBL" id="KAF5221700.1"/>
    </source>
</evidence>